<dbReference type="PANTHER" id="PTHR30544:SF5">
    <property type="entry name" value="RADICAL SAM CORE DOMAIN-CONTAINING PROTEIN"/>
    <property type="match status" value="1"/>
</dbReference>
<evidence type="ECO:0000256" key="4">
    <source>
        <dbReference type="ARBA" id="ARBA00022490"/>
    </source>
</evidence>
<keyword evidence="8 14" id="KW-0949">S-adenosyl-L-methionine</keyword>
<evidence type="ECO:0000256" key="7">
    <source>
        <dbReference type="ARBA" id="ARBA00022679"/>
    </source>
</evidence>
<keyword evidence="4 14" id="KW-0963">Cytoplasm</keyword>
<comment type="miscellaneous">
    <text evidence="14">Reaction proceeds by a ping-pong mechanism involving intermediate methylation of a conserved cysteine residue.</text>
</comment>
<keyword evidence="5 14" id="KW-0698">rRNA processing</keyword>
<organism evidence="16 17">
    <name type="scientific">Belliella marina</name>
    <dbReference type="NCBI Taxonomy" id="1644146"/>
    <lineage>
        <taxon>Bacteria</taxon>
        <taxon>Pseudomonadati</taxon>
        <taxon>Bacteroidota</taxon>
        <taxon>Cytophagia</taxon>
        <taxon>Cytophagales</taxon>
        <taxon>Cyclobacteriaceae</taxon>
        <taxon>Belliella</taxon>
    </lineage>
</organism>
<sequence>MDSSAKQDIRKLTLTELEEFFVSKGDKKFRAKQVYEWLWHKSLKNFDDMTNISKETREMLKENFAINHILVDLMQHSSDGTIKNAVKLFDSKIVESVLIPTSKRITACVSSQVGCSLDCNFCATARLKRMRNLNPDEIYDQVVAIKDEAETYFNRPLTNIVFMGMGEPLLNYNNVIEAIDKITSPEGLGMAPRRITLSTVGIPKMIKKMADDGVRFNLAISLHSAINETRSRLMPINNVNPVEDLAESLKYWYEKTKRKVTYEYVIWDGINDDETHARALAKFCKIIPSKVNIIQYNPIDEGEFRQASQDSVEMYVRILENQGIIAKVRKSRGQDIDAACGQLANKNEVGELEG</sequence>
<reference evidence="17" key="1">
    <citation type="journal article" date="2019" name="Int. J. Syst. Evol. Microbiol.">
        <title>The Global Catalogue of Microorganisms (GCM) 10K type strain sequencing project: providing services to taxonomists for standard genome sequencing and annotation.</title>
        <authorList>
            <consortium name="The Broad Institute Genomics Platform"/>
            <consortium name="The Broad Institute Genome Sequencing Center for Infectious Disease"/>
            <person name="Wu L."/>
            <person name="Ma J."/>
        </authorList>
    </citation>
    <scope>NUCLEOTIDE SEQUENCE [LARGE SCALE GENOMIC DNA]</scope>
    <source>
        <strain evidence="17">CGMCC 1.15180</strain>
    </source>
</reference>
<keyword evidence="13 14" id="KW-1015">Disulfide bond</keyword>
<comment type="function">
    <text evidence="14">Specifically methylates position 2 of adenine 2503 in 23S rRNA and position 2 of adenine 37 in tRNAs.</text>
</comment>
<feature type="binding site" evidence="14">
    <location>
        <position position="297"/>
    </location>
    <ligand>
        <name>S-adenosyl-L-methionine</name>
        <dbReference type="ChEBI" id="CHEBI:59789"/>
    </ligand>
</feature>
<keyword evidence="6 14" id="KW-0489">Methyltransferase</keyword>
<keyword evidence="3 14" id="KW-0004">4Fe-4S</keyword>
<dbReference type="GO" id="GO:0032259">
    <property type="term" value="P:methylation"/>
    <property type="evidence" value="ECO:0007669"/>
    <property type="project" value="UniProtKB-KW"/>
</dbReference>
<feature type="binding site" evidence="14">
    <location>
        <position position="198"/>
    </location>
    <ligand>
        <name>S-adenosyl-L-methionine</name>
        <dbReference type="ChEBI" id="CHEBI:59789"/>
    </ligand>
</feature>
<evidence type="ECO:0000259" key="15">
    <source>
        <dbReference type="PROSITE" id="PS51918"/>
    </source>
</evidence>
<comment type="similarity">
    <text evidence="2 14">Belongs to the radical SAM superfamily. RlmN family.</text>
</comment>
<evidence type="ECO:0000256" key="2">
    <source>
        <dbReference type="ARBA" id="ARBA00007544"/>
    </source>
</evidence>
<evidence type="ECO:0000256" key="5">
    <source>
        <dbReference type="ARBA" id="ARBA00022552"/>
    </source>
</evidence>
<keyword evidence="7 14" id="KW-0808">Transferase</keyword>
<dbReference type="InterPro" id="IPR027492">
    <property type="entry name" value="RNA_MTrfase_RlmN"/>
</dbReference>
<name>A0ABW4VNE5_9BACT</name>
<dbReference type="SFLD" id="SFLDF00275">
    <property type="entry name" value="adenosine_C2_methyltransferase"/>
    <property type="match status" value="1"/>
</dbReference>
<comment type="catalytic activity">
    <reaction evidence="14">
        <text>adenosine(2503) in 23S rRNA + 2 reduced [2Fe-2S]-[ferredoxin] + 2 S-adenosyl-L-methionine = 2-methyladenosine(2503) in 23S rRNA + 5'-deoxyadenosine + L-methionine + 2 oxidized [2Fe-2S]-[ferredoxin] + S-adenosyl-L-homocysteine</text>
        <dbReference type="Rhea" id="RHEA:42916"/>
        <dbReference type="Rhea" id="RHEA-COMP:10000"/>
        <dbReference type="Rhea" id="RHEA-COMP:10001"/>
        <dbReference type="Rhea" id="RHEA-COMP:10152"/>
        <dbReference type="Rhea" id="RHEA-COMP:10282"/>
        <dbReference type="ChEBI" id="CHEBI:17319"/>
        <dbReference type="ChEBI" id="CHEBI:33737"/>
        <dbReference type="ChEBI" id="CHEBI:33738"/>
        <dbReference type="ChEBI" id="CHEBI:57844"/>
        <dbReference type="ChEBI" id="CHEBI:57856"/>
        <dbReference type="ChEBI" id="CHEBI:59789"/>
        <dbReference type="ChEBI" id="CHEBI:74411"/>
        <dbReference type="ChEBI" id="CHEBI:74497"/>
        <dbReference type="EC" id="2.1.1.192"/>
    </reaction>
</comment>
<feature type="binding site" evidence="14">
    <location>
        <position position="119"/>
    </location>
    <ligand>
        <name>[4Fe-4S] cluster</name>
        <dbReference type="ChEBI" id="CHEBI:49883"/>
        <note>4Fe-4S-S-AdoMet</note>
    </ligand>
</feature>
<proteinExistence type="inferred from homology"/>
<dbReference type="Pfam" id="PF04055">
    <property type="entry name" value="Radical_SAM"/>
    <property type="match status" value="1"/>
</dbReference>
<dbReference type="SFLD" id="SFLDS00029">
    <property type="entry name" value="Radical_SAM"/>
    <property type="match status" value="1"/>
</dbReference>
<comment type="cofactor">
    <cofactor evidence="14">
        <name>[4Fe-4S] cluster</name>
        <dbReference type="ChEBI" id="CHEBI:49883"/>
    </cofactor>
    <text evidence="14">Binds 1 [4Fe-4S] cluster. The cluster is coordinated with 3 cysteines and an exchangeable S-adenosyl-L-methionine.</text>
</comment>
<dbReference type="HAMAP" id="MF_01849">
    <property type="entry name" value="RNA_methyltr_RlmN"/>
    <property type="match status" value="1"/>
</dbReference>
<evidence type="ECO:0000313" key="16">
    <source>
        <dbReference type="EMBL" id="MFD2035661.1"/>
    </source>
</evidence>
<feature type="binding site" evidence="14">
    <location>
        <begin position="166"/>
        <end position="167"/>
    </location>
    <ligand>
        <name>S-adenosyl-L-methionine</name>
        <dbReference type="ChEBI" id="CHEBI:59789"/>
    </ligand>
</feature>
<keyword evidence="11 14" id="KW-0408">Iron</keyword>
<evidence type="ECO:0000256" key="10">
    <source>
        <dbReference type="ARBA" id="ARBA00022723"/>
    </source>
</evidence>
<evidence type="ECO:0000256" key="14">
    <source>
        <dbReference type="HAMAP-Rule" id="MF_01849"/>
    </source>
</evidence>
<dbReference type="SUPFAM" id="SSF102114">
    <property type="entry name" value="Radical SAM enzymes"/>
    <property type="match status" value="1"/>
</dbReference>
<dbReference type="InterPro" id="IPR048641">
    <property type="entry name" value="RlmN_N"/>
</dbReference>
<dbReference type="Proteomes" id="UP001597361">
    <property type="component" value="Unassembled WGS sequence"/>
</dbReference>
<dbReference type="CDD" id="cd01335">
    <property type="entry name" value="Radical_SAM"/>
    <property type="match status" value="1"/>
</dbReference>
<dbReference type="InterPro" id="IPR013785">
    <property type="entry name" value="Aldolase_TIM"/>
</dbReference>
<evidence type="ECO:0000256" key="9">
    <source>
        <dbReference type="ARBA" id="ARBA00022694"/>
    </source>
</evidence>
<gene>
    <name evidence="14 16" type="primary">rlmN</name>
    <name evidence="16" type="ORF">ACFSKL_12730</name>
</gene>
<dbReference type="Gene3D" id="3.20.20.70">
    <property type="entry name" value="Aldolase class I"/>
    <property type="match status" value="1"/>
</dbReference>
<evidence type="ECO:0000256" key="6">
    <source>
        <dbReference type="ARBA" id="ARBA00022603"/>
    </source>
</evidence>
<feature type="active site" description="S-methylcysteine intermediate" evidence="14">
    <location>
        <position position="340"/>
    </location>
</feature>
<dbReference type="RefSeq" id="WP_376886595.1">
    <property type="nucleotide sequence ID" value="NZ_JBHUHR010000038.1"/>
</dbReference>
<comment type="subcellular location">
    <subcellularLocation>
        <location evidence="1 14">Cytoplasm</location>
    </subcellularLocation>
</comment>
<dbReference type="InterPro" id="IPR007197">
    <property type="entry name" value="rSAM"/>
</dbReference>
<evidence type="ECO:0000256" key="3">
    <source>
        <dbReference type="ARBA" id="ARBA00022485"/>
    </source>
</evidence>
<dbReference type="PIRSF" id="PIRSF006004">
    <property type="entry name" value="CHP00048"/>
    <property type="match status" value="1"/>
</dbReference>
<evidence type="ECO:0000256" key="1">
    <source>
        <dbReference type="ARBA" id="ARBA00004496"/>
    </source>
</evidence>
<dbReference type="SMART" id="SM00729">
    <property type="entry name" value="Elp3"/>
    <property type="match status" value="1"/>
</dbReference>
<keyword evidence="9 14" id="KW-0819">tRNA processing</keyword>
<feature type="active site" description="Proton acceptor" evidence="14">
    <location>
        <position position="95"/>
    </location>
</feature>
<keyword evidence="17" id="KW-1185">Reference proteome</keyword>
<evidence type="ECO:0000256" key="8">
    <source>
        <dbReference type="ARBA" id="ARBA00022691"/>
    </source>
</evidence>
<feature type="binding site" evidence="14">
    <location>
        <position position="122"/>
    </location>
    <ligand>
        <name>[4Fe-4S] cluster</name>
        <dbReference type="ChEBI" id="CHEBI:49883"/>
        <note>4Fe-4S-S-AdoMet</note>
    </ligand>
</feature>
<dbReference type="InterPro" id="IPR004383">
    <property type="entry name" value="rRNA_lsu_MTrfase_RlmN/Cfr"/>
</dbReference>
<dbReference type="GO" id="GO:0008168">
    <property type="term" value="F:methyltransferase activity"/>
    <property type="evidence" value="ECO:0007669"/>
    <property type="project" value="UniProtKB-KW"/>
</dbReference>
<dbReference type="PANTHER" id="PTHR30544">
    <property type="entry name" value="23S RRNA METHYLTRANSFERASE"/>
    <property type="match status" value="1"/>
</dbReference>
<keyword evidence="10 14" id="KW-0479">Metal-binding</keyword>
<dbReference type="Gene3D" id="1.10.150.530">
    <property type="match status" value="1"/>
</dbReference>
<dbReference type="EMBL" id="JBHUHR010000038">
    <property type="protein sequence ID" value="MFD2035661.1"/>
    <property type="molecule type" value="Genomic_DNA"/>
</dbReference>
<protein>
    <recommendedName>
        <fullName evidence="14">Probable dual-specificity RNA methyltransferase RlmN</fullName>
        <ecNumber evidence="14">2.1.1.192</ecNumber>
    </recommendedName>
    <alternativeName>
        <fullName evidence="14">23S rRNA (adenine(2503)-C(2))-methyltransferase</fullName>
    </alternativeName>
    <alternativeName>
        <fullName evidence="14">23S rRNA m2A2503 methyltransferase</fullName>
    </alternativeName>
    <alternativeName>
        <fullName evidence="14">Ribosomal RNA large subunit methyltransferase N</fullName>
    </alternativeName>
    <alternativeName>
        <fullName evidence="14">tRNA (adenine(37)-C(2))-methyltransferase</fullName>
    </alternativeName>
    <alternativeName>
        <fullName evidence="14">tRNA m2A37 methyltransferase</fullName>
    </alternativeName>
</protein>
<feature type="domain" description="Radical SAM core" evidence="15">
    <location>
        <begin position="101"/>
        <end position="335"/>
    </location>
</feature>
<evidence type="ECO:0000313" key="17">
    <source>
        <dbReference type="Proteomes" id="UP001597361"/>
    </source>
</evidence>
<evidence type="ECO:0000256" key="11">
    <source>
        <dbReference type="ARBA" id="ARBA00023004"/>
    </source>
</evidence>
<comment type="caution">
    <text evidence="14">Lacks conserved residue(s) required for the propagation of feature annotation.</text>
</comment>
<dbReference type="InterPro" id="IPR040072">
    <property type="entry name" value="Methyltransferase_A"/>
</dbReference>
<dbReference type="InterPro" id="IPR006638">
    <property type="entry name" value="Elp3/MiaA/NifB-like_rSAM"/>
</dbReference>
<comment type="caution">
    <text evidence="16">The sequence shown here is derived from an EMBL/GenBank/DDBJ whole genome shotgun (WGS) entry which is preliminary data.</text>
</comment>
<feature type="binding site" evidence="14">
    <location>
        <position position="115"/>
    </location>
    <ligand>
        <name>[4Fe-4S] cluster</name>
        <dbReference type="ChEBI" id="CHEBI:49883"/>
        <note>4Fe-4S-S-AdoMet</note>
    </ligand>
</feature>
<evidence type="ECO:0000256" key="13">
    <source>
        <dbReference type="ARBA" id="ARBA00023157"/>
    </source>
</evidence>
<dbReference type="NCBIfam" id="TIGR00048">
    <property type="entry name" value="rRNA_mod_RlmN"/>
    <property type="match status" value="1"/>
</dbReference>
<dbReference type="Pfam" id="PF21016">
    <property type="entry name" value="RlmN_N"/>
    <property type="match status" value="1"/>
</dbReference>
<dbReference type="InterPro" id="IPR058240">
    <property type="entry name" value="rSAM_sf"/>
</dbReference>
<dbReference type="SFLD" id="SFLDG01062">
    <property type="entry name" value="methyltransferase_(Class_A)"/>
    <property type="match status" value="1"/>
</dbReference>
<dbReference type="EC" id="2.1.1.192" evidence="14"/>
<evidence type="ECO:0000256" key="12">
    <source>
        <dbReference type="ARBA" id="ARBA00023014"/>
    </source>
</evidence>
<dbReference type="PROSITE" id="PS51918">
    <property type="entry name" value="RADICAL_SAM"/>
    <property type="match status" value="1"/>
</dbReference>
<comment type="catalytic activity">
    <reaction evidence="14">
        <text>adenosine(37) in tRNA + 2 reduced [2Fe-2S]-[ferredoxin] + 2 S-adenosyl-L-methionine = 2-methyladenosine(37) in tRNA + 5'-deoxyadenosine + L-methionine + 2 oxidized [2Fe-2S]-[ferredoxin] + S-adenosyl-L-homocysteine</text>
        <dbReference type="Rhea" id="RHEA:43332"/>
        <dbReference type="Rhea" id="RHEA-COMP:10000"/>
        <dbReference type="Rhea" id="RHEA-COMP:10001"/>
        <dbReference type="Rhea" id="RHEA-COMP:10162"/>
        <dbReference type="Rhea" id="RHEA-COMP:10485"/>
        <dbReference type="ChEBI" id="CHEBI:17319"/>
        <dbReference type="ChEBI" id="CHEBI:33737"/>
        <dbReference type="ChEBI" id="CHEBI:33738"/>
        <dbReference type="ChEBI" id="CHEBI:57844"/>
        <dbReference type="ChEBI" id="CHEBI:57856"/>
        <dbReference type="ChEBI" id="CHEBI:59789"/>
        <dbReference type="ChEBI" id="CHEBI:74411"/>
        <dbReference type="ChEBI" id="CHEBI:74497"/>
        <dbReference type="EC" id="2.1.1.192"/>
    </reaction>
</comment>
<accession>A0ABW4VNE5</accession>
<feature type="binding site" evidence="14">
    <location>
        <begin position="221"/>
        <end position="223"/>
    </location>
    <ligand>
        <name>S-adenosyl-L-methionine</name>
        <dbReference type="ChEBI" id="CHEBI:59789"/>
    </ligand>
</feature>
<keyword evidence="12 14" id="KW-0411">Iron-sulfur</keyword>